<evidence type="ECO:0000313" key="2">
    <source>
        <dbReference type="Proteomes" id="UP000294682"/>
    </source>
</evidence>
<keyword evidence="2" id="KW-1185">Reference proteome</keyword>
<sequence length="245" mass="27544">MKRMKISNILAVLCTLLLVAAGACLPQVVSRLLDRRLWRETTKREDAYVSLLLSQTPDLFRTLELFRTQRSEILLSEGYRMTEQEVKNAAAGALTEFLTPALQEDGAVYVHPKVTPVLLTGGEAPALSGVFWRCVWEDGVGEDEVLWLDDESGKMVAYEGYLRQPTFVESEYLIAYAVGTPEDAARQVAEFCRRYYPVDDVQLALEKTDVDGERYSLVLSKDSDGRTETCSVPLGLRDGWISFNF</sequence>
<organism evidence="1 2">
    <name type="scientific">Harryflintia acetispora</name>
    <dbReference type="NCBI Taxonomy" id="1849041"/>
    <lineage>
        <taxon>Bacteria</taxon>
        <taxon>Bacillati</taxon>
        <taxon>Bacillota</taxon>
        <taxon>Clostridia</taxon>
        <taxon>Eubacteriales</taxon>
        <taxon>Oscillospiraceae</taxon>
        <taxon>Harryflintia</taxon>
    </lineage>
</organism>
<reference evidence="1 2" key="1">
    <citation type="submission" date="2019-03" db="EMBL/GenBank/DDBJ databases">
        <title>Genomic Encyclopedia of Type Strains, Phase IV (KMG-IV): sequencing the most valuable type-strain genomes for metagenomic binning, comparative biology and taxonomic classification.</title>
        <authorList>
            <person name="Goeker M."/>
        </authorList>
    </citation>
    <scope>NUCLEOTIDE SEQUENCE [LARGE SCALE GENOMIC DNA]</scope>
    <source>
        <strain evidence="1 2">DSM 100433</strain>
    </source>
</reference>
<dbReference type="PROSITE" id="PS51257">
    <property type="entry name" value="PROKAR_LIPOPROTEIN"/>
    <property type="match status" value="1"/>
</dbReference>
<dbReference type="AlphaFoldDB" id="A0A9X8Y7E2"/>
<evidence type="ECO:0000313" key="1">
    <source>
        <dbReference type="EMBL" id="TCL41861.1"/>
    </source>
</evidence>
<dbReference type="EMBL" id="SLUK01000012">
    <property type="protein sequence ID" value="TCL41861.1"/>
    <property type="molecule type" value="Genomic_DNA"/>
</dbReference>
<accession>A0A9X8Y7E2</accession>
<protein>
    <submittedName>
        <fullName evidence="1">Uncharacterized protein</fullName>
    </submittedName>
</protein>
<proteinExistence type="predicted"/>
<comment type="caution">
    <text evidence="1">The sequence shown here is derived from an EMBL/GenBank/DDBJ whole genome shotgun (WGS) entry which is preliminary data.</text>
</comment>
<dbReference type="Proteomes" id="UP000294682">
    <property type="component" value="Unassembled WGS sequence"/>
</dbReference>
<name>A0A9X8Y7E2_9FIRM</name>
<dbReference type="RefSeq" id="WP_132085094.1">
    <property type="nucleotide sequence ID" value="NZ_SLUK01000012.1"/>
</dbReference>
<gene>
    <name evidence="1" type="ORF">EDD78_11231</name>
</gene>